<dbReference type="AlphaFoldDB" id="A0A9D1NX61"/>
<evidence type="ECO:0000313" key="6">
    <source>
        <dbReference type="EMBL" id="HIV22485.1"/>
    </source>
</evidence>
<accession>A0A9D1NX61</accession>
<evidence type="ECO:0000259" key="5">
    <source>
        <dbReference type="PROSITE" id="PS50987"/>
    </source>
</evidence>
<name>A0A9D1NX61_9FIRM</name>
<organism evidence="6 7">
    <name type="scientific">Candidatus Merdiplasma excrementigallinarum</name>
    <dbReference type="NCBI Taxonomy" id="2840864"/>
    <lineage>
        <taxon>Bacteria</taxon>
        <taxon>Bacillati</taxon>
        <taxon>Bacillota</taxon>
        <taxon>Clostridia</taxon>
        <taxon>Lachnospirales</taxon>
        <taxon>Lachnospiraceae</taxon>
        <taxon>Lachnospiraceae incertae sedis</taxon>
        <taxon>Candidatus Merdiplasma</taxon>
    </lineage>
</organism>
<protein>
    <submittedName>
        <fullName evidence="6">Winged helix-turn-helix transcriptional regulator</fullName>
    </submittedName>
</protein>
<dbReference type="GO" id="GO:0003677">
    <property type="term" value="F:DNA binding"/>
    <property type="evidence" value="ECO:0007669"/>
    <property type="project" value="UniProtKB-KW"/>
</dbReference>
<dbReference type="Proteomes" id="UP000886889">
    <property type="component" value="Unassembled WGS sequence"/>
</dbReference>
<dbReference type="PRINTS" id="PR00778">
    <property type="entry name" value="HTHARSR"/>
</dbReference>
<dbReference type="NCBIfam" id="NF033788">
    <property type="entry name" value="HTH_metalloreg"/>
    <property type="match status" value="1"/>
</dbReference>
<dbReference type="PANTHER" id="PTHR33154:SF33">
    <property type="entry name" value="TRANSCRIPTIONAL REPRESSOR SDPR"/>
    <property type="match status" value="1"/>
</dbReference>
<dbReference type="Gene3D" id="1.10.10.10">
    <property type="entry name" value="Winged helix-like DNA-binding domain superfamily/Winged helix DNA-binding domain"/>
    <property type="match status" value="1"/>
</dbReference>
<dbReference type="InterPro" id="IPR036388">
    <property type="entry name" value="WH-like_DNA-bd_sf"/>
</dbReference>
<dbReference type="InterPro" id="IPR051081">
    <property type="entry name" value="HTH_MetalResp_TranReg"/>
</dbReference>
<evidence type="ECO:0000256" key="1">
    <source>
        <dbReference type="ARBA" id="ARBA00023015"/>
    </source>
</evidence>
<keyword evidence="2" id="KW-0238">DNA-binding</keyword>
<feature type="domain" description="HTH arsR-type" evidence="5">
    <location>
        <begin position="1"/>
        <end position="94"/>
    </location>
</feature>
<evidence type="ECO:0000256" key="4">
    <source>
        <dbReference type="SAM" id="MobiDB-lite"/>
    </source>
</evidence>
<evidence type="ECO:0000313" key="7">
    <source>
        <dbReference type="Proteomes" id="UP000886889"/>
    </source>
</evidence>
<dbReference type="PROSITE" id="PS50987">
    <property type="entry name" value="HTH_ARSR_2"/>
    <property type="match status" value="1"/>
</dbReference>
<reference evidence="6" key="1">
    <citation type="submission" date="2020-10" db="EMBL/GenBank/DDBJ databases">
        <authorList>
            <person name="Gilroy R."/>
        </authorList>
    </citation>
    <scope>NUCLEOTIDE SEQUENCE</scope>
    <source>
        <strain evidence="6">ChiBcec6-7307</strain>
    </source>
</reference>
<proteinExistence type="predicted"/>
<evidence type="ECO:0000256" key="2">
    <source>
        <dbReference type="ARBA" id="ARBA00023125"/>
    </source>
</evidence>
<dbReference type="InterPro" id="IPR011991">
    <property type="entry name" value="ArsR-like_HTH"/>
</dbReference>
<keyword evidence="3" id="KW-0804">Transcription</keyword>
<dbReference type="InterPro" id="IPR036390">
    <property type="entry name" value="WH_DNA-bd_sf"/>
</dbReference>
<feature type="compositionally biased region" description="Basic residues" evidence="4">
    <location>
        <begin position="125"/>
        <end position="155"/>
    </location>
</feature>
<evidence type="ECO:0000256" key="3">
    <source>
        <dbReference type="ARBA" id="ARBA00023163"/>
    </source>
</evidence>
<dbReference type="SMART" id="SM00418">
    <property type="entry name" value="HTH_ARSR"/>
    <property type="match status" value="1"/>
</dbReference>
<sequence length="155" mass="16903">MKKELTEYGALFRALGDPHRLQILELLQSREMNGTELLEKVDVVQSTLSHHMKTLCEAGLVLTRKEGKKTYYGAAAGALREGARMLEALAGGAPKDSAAAEKIPAEEAGEEIFAREEEAPVGDGRKKKKSGEGKKGKKAGKKEKKKNKGKRDVKK</sequence>
<dbReference type="GO" id="GO:0003700">
    <property type="term" value="F:DNA-binding transcription factor activity"/>
    <property type="evidence" value="ECO:0007669"/>
    <property type="project" value="InterPro"/>
</dbReference>
<reference evidence="6" key="2">
    <citation type="journal article" date="2021" name="PeerJ">
        <title>Extensive microbial diversity within the chicken gut microbiome revealed by metagenomics and culture.</title>
        <authorList>
            <person name="Gilroy R."/>
            <person name="Ravi A."/>
            <person name="Getino M."/>
            <person name="Pursley I."/>
            <person name="Horton D.L."/>
            <person name="Alikhan N.F."/>
            <person name="Baker D."/>
            <person name="Gharbi K."/>
            <person name="Hall N."/>
            <person name="Watson M."/>
            <person name="Adriaenssens E.M."/>
            <person name="Foster-Nyarko E."/>
            <person name="Jarju S."/>
            <person name="Secka A."/>
            <person name="Antonio M."/>
            <person name="Oren A."/>
            <person name="Chaudhuri R.R."/>
            <person name="La Ragione R."/>
            <person name="Hildebrand F."/>
            <person name="Pallen M.J."/>
        </authorList>
    </citation>
    <scope>NUCLEOTIDE SEQUENCE</scope>
    <source>
        <strain evidence="6">ChiBcec6-7307</strain>
    </source>
</reference>
<dbReference type="EMBL" id="DVOS01000012">
    <property type="protein sequence ID" value="HIV22485.1"/>
    <property type="molecule type" value="Genomic_DNA"/>
</dbReference>
<dbReference type="PANTHER" id="PTHR33154">
    <property type="entry name" value="TRANSCRIPTIONAL REGULATOR, ARSR FAMILY"/>
    <property type="match status" value="1"/>
</dbReference>
<comment type="caution">
    <text evidence="6">The sequence shown here is derived from an EMBL/GenBank/DDBJ whole genome shotgun (WGS) entry which is preliminary data.</text>
</comment>
<dbReference type="InterPro" id="IPR001845">
    <property type="entry name" value="HTH_ArsR_DNA-bd_dom"/>
</dbReference>
<dbReference type="Pfam" id="PF01022">
    <property type="entry name" value="HTH_5"/>
    <property type="match status" value="1"/>
</dbReference>
<dbReference type="SUPFAM" id="SSF46785">
    <property type="entry name" value="Winged helix' DNA-binding domain"/>
    <property type="match status" value="1"/>
</dbReference>
<gene>
    <name evidence="6" type="ORF">IAC80_00965</name>
</gene>
<feature type="region of interest" description="Disordered" evidence="4">
    <location>
        <begin position="92"/>
        <end position="155"/>
    </location>
</feature>
<keyword evidence="1" id="KW-0805">Transcription regulation</keyword>
<dbReference type="CDD" id="cd00090">
    <property type="entry name" value="HTH_ARSR"/>
    <property type="match status" value="1"/>
</dbReference>